<dbReference type="Proteomes" id="UP000094527">
    <property type="component" value="Unassembled WGS sequence"/>
</dbReference>
<name>A0A1D2M4H1_ORCCI</name>
<accession>A0A1D2M4H1</accession>
<evidence type="ECO:0000313" key="4">
    <source>
        <dbReference type="Proteomes" id="UP000094527"/>
    </source>
</evidence>
<dbReference type="PROSITE" id="PS00028">
    <property type="entry name" value="ZINC_FINGER_C2H2_1"/>
    <property type="match status" value="1"/>
</dbReference>
<proteinExistence type="predicted"/>
<protein>
    <submittedName>
        <fullName evidence="3">Cell wall integrity transcriptional regulator CAS5</fullName>
    </submittedName>
</protein>
<dbReference type="GO" id="GO:0008270">
    <property type="term" value="F:zinc ion binding"/>
    <property type="evidence" value="ECO:0007669"/>
    <property type="project" value="UniProtKB-KW"/>
</dbReference>
<dbReference type="AlphaFoldDB" id="A0A1D2M4H1"/>
<reference evidence="3 4" key="1">
    <citation type="journal article" date="2016" name="Genome Biol. Evol.">
        <title>Gene Family Evolution Reflects Adaptation to Soil Environmental Stressors in the Genome of the Collembolan Orchesella cincta.</title>
        <authorList>
            <person name="Faddeeva-Vakhrusheva A."/>
            <person name="Derks M.F."/>
            <person name="Anvar S.Y."/>
            <person name="Agamennone V."/>
            <person name="Suring W."/>
            <person name="Smit S."/>
            <person name="van Straalen N.M."/>
            <person name="Roelofs D."/>
        </authorList>
    </citation>
    <scope>NUCLEOTIDE SEQUENCE [LARGE SCALE GENOMIC DNA]</scope>
    <source>
        <tissue evidence="3">Mixed pool</tissue>
    </source>
</reference>
<keyword evidence="1" id="KW-0479">Metal-binding</keyword>
<gene>
    <name evidence="3" type="ORF">Ocin01_18817</name>
</gene>
<dbReference type="EMBL" id="LJIJ01004516">
    <property type="protein sequence ID" value="ODM87868.1"/>
    <property type="molecule type" value="Genomic_DNA"/>
</dbReference>
<comment type="caution">
    <text evidence="3">The sequence shown here is derived from an EMBL/GenBank/DDBJ whole genome shotgun (WGS) entry which is preliminary data.</text>
</comment>
<dbReference type="InterPro" id="IPR013087">
    <property type="entry name" value="Znf_C2H2_type"/>
</dbReference>
<feature type="domain" description="C2H2-type" evidence="2">
    <location>
        <begin position="58"/>
        <end position="83"/>
    </location>
</feature>
<keyword evidence="1" id="KW-0863">Zinc-finger</keyword>
<evidence type="ECO:0000259" key="2">
    <source>
        <dbReference type="PROSITE" id="PS50157"/>
    </source>
</evidence>
<sequence length="143" mass="16777">MQQCPNARENDDRKLHGLWKTKTVRGKKAAWFCHCKNKFHSYQSLRNHFVMKTQHKNLRCLDPECCKTFHLGEQLKRHCREVHGRVVFHVAFATSSLKTKRGIRIMSTGVYSTIIVPKNLRKNEGSVNQYFLHCAKELPDVIR</sequence>
<organism evidence="3 4">
    <name type="scientific">Orchesella cincta</name>
    <name type="common">Springtail</name>
    <name type="synonym">Podura cincta</name>
    <dbReference type="NCBI Taxonomy" id="48709"/>
    <lineage>
        <taxon>Eukaryota</taxon>
        <taxon>Metazoa</taxon>
        <taxon>Ecdysozoa</taxon>
        <taxon>Arthropoda</taxon>
        <taxon>Hexapoda</taxon>
        <taxon>Collembola</taxon>
        <taxon>Entomobryomorpha</taxon>
        <taxon>Entomobryoidea</taxon>
        <taxon>Orchesellidae</taxon>
        <taxon>Orchesellinae</taxon>
        <taxon>Orchesella</taxon>
    </lineage>
</organism>
<evidence type="ECO:0000313" key="3">
    <source>
        <dbReference type="EMBL" id="ODM87868.1"/>
    </source>
</evidence>
<dbReference type="PROSITE" id="PS50157">
    <property type="entry name" value="ZINC_FINGER_C2H2_2"/>
    <property type="match status" value="1"/>
</dbReference>
<keyword evidence="4" id="KW-1185">Reference proteome</keyword>
<evidence type="ECO:0000256" key="1">
    <source>
        <dbReference type="PROSITE-ProRule" id="PRU00042"/>
    </source>
</evidence>
<keyword evidence="1" id="KW-0862">Zinc</keyword>